<gene>
    <name evidence="3" type="ORF">FE697_021145</name>
</gene>
<evidence type="ECO:0000313" key="4">
    <source>
        <dbReference type="Proteomes" id="UP000307768"/>
    </source>
</evidence>
<dbReference type="Pfam" id="PF03372">
    <property type="entry name" value="Exo_endo_phos"/>
    <property type="match status" value="1"/>
</dbReference>
<proteinExistence type="predicted"/>
<protein>
    <recommendedName>
        <fullName evidence="2">Endonuclease/exonuclease/phosphatase domain-containing protein</fullName>
    </recommendedName>
</protein>
<comment type="caution">
    <text evidence="3">The sequence shown here is derived from an EMBL/GenBank/DDBJ whole genome shotgun (WGS) entry which is preliminary data.</text>
</comment>
<dbReference type="RefSeq" id="WP_149771619.1">
    <property type="nucleotide sequence ID" value="NZ_VDFQ02000007.1"/>
</dbReference>
<dbReference type="GO" id="GO:0003824">
    <property type="term" value="F:catalytic activity"/>
    <property type="evidence" value="ECO:0007669"/>
    <property type="project" value="InterPro"/>
</dbReference>
<feature type="signal peptide" evidence="1">
    <location>
        <begin position="1"/>
        <end position="28"/>
    </location>
</feature>
<dbReference type="InterPro" id="IPR036691">
    <property type="entry name" value="Endo/exonu/phosph_ase_sf"/>
</dbReference>
<accession>A0A5Q6RK47</accession>
<dbReference type="Proteomes" id="UP000307768">
    <property type="component" value="Unassembled WGS sequence"/>
</dbReference>
<name>A0A5Q6RK47_9ACTN</name>
<dbReference type="InterPro" id="IPR005135">
    <property type="entry name" value="Endo/exonuclease/phosphatase"/>
</dbReference>
<evidence type="ECO:0000313" key="3">
    <source>
        <dbReference type="EMBL" id="KAA1418330.1"/>
    </source>
</evidence>
<feature type="domain" description="Endonuclease/exonuclease/phosphatase" evidence="2">
    <location>
        <begin position="62"/>
        <end position="318"/>
    </location>
</feature>
<evidence type="ECO:0000256" key="1">
    <source>
        <dbReference type="SAM" id="SignalP"/>
    </source>
</evidence>
<organism evidence="3 4">
    <name type="scientific">Mumia zhuanghuii</name>
    <dbReference type="NCBI Taxonomy" id="2585211"/>
    <lineage>
        <taxon>Bacteria</taxon>
        <taxon>Bacillati</taxon>
        <taxon>Actinomycetota</taxon>
        <taxon>Actinomycetes</taxon>
        <taxon>Propionibacteriales</taxon>
        <taxon>Nocardioidaceae</taxon>
        <taxon>Mumia</taxon>
    </lineage>
</organism>
<evidence type="ECO:0000259" key="2">
    <source>
        <dbReference type="Pfam" id="PF03372"/>
    </source>
</evidence>
<reference evidence="3 4" key="1">
    <citation type="submission" date="2019-09" db="EMBL/GenBank/DDBJ databases">
        <title>Mumia zhuanghuii sp. nov. isolated from the intestinal contents of plateau pika (Ochotona curzoniae) in the Qinghai-Tibet plateau of China.</title>
        <authorList>
            <person name="Tian Z."/>
        </authorList>
    </citation>
    <scope>NUCLEOTIDE SEQUENCE [LARGE SCALE GENOMIC DNA]</scope>
    <source>
        <strain evidence="4">350</strain>
    </source>
</reference>
<dbReference type="OrthoDB" id="4013874at2"/>
<dbReference type="AlphaFoldDB" id="A0A5Q6RK47"/>
<feature type="chain" id="PRO_5024270219" description="Endonuclease/exonuclease/phosphatase domain-containing protein" evidence="1">
    <location>
        <begin position="29"/>
        <end position="329"/>
    </location>
</feature>
<dbReference type="SUPFAM" id="SSF56219">
    <property type="entry name" value="DNase I-like"/>
    <property type="match status" value="1"/>
</dbReference>
<keyword evidence="1" id="KW-0732">Signal</keyword>
<dbReference type="Gene3D" id="3.60.10.10">
    <property type="entry name" value="Endonuclease/exonuclease/phosphatase"/>
    <property type="match status" value="1"/>
</dbReference>
<sequence length="329" mass="36516">MTALSPFRVVAATLLAAPLVLAPATTLAAPAEHSAGTAAAAVAAPTALSARATARTTVRVGSYNVHKDDRRMPWTAKRRDRVARQILGNRFDVVALQETHGMFNFPSLRRKVAHRFAATARCGRVKGTEIRDTRTRILYDRSRYSGSRTISGRILLDRTHAPPSEYACYQLITQKATGAKFLVVSAHLVTGTGRAKDLKRYQETRNLINDALAVRRAHGATWPIVWAGDYNSSGSRRYTFDAPKRAMRQLVGARDAYAVARTRKHGSYNSANQLRRVPWRTHHHVDHVYVSPGIGVSAFRVVVRLSGRLYKTPFASDHNPIRATLRIPY</sequence>
<dbReference type="EMBL" id="VDFQ02000007">
    <property type="protein sequence ID" value="KAA1418330.1"/>
    <property type="molecule type" value="Genomic_DNA"/>
</dbReference>